<protein>
    <submittedName>
        <fullName evidence="2">Uncharacterized protein</fullName>
    </submittedName>
</protein>
<sequence length="105" mass="11305">MPEHGLQSGGLLPNGRPLTDAESKNLYQNATAVEVLQDVHRAGPTYGGKNTAAQVEQDALDLCGAVCHDTDALKNNMVECGYNSKQVDDAIKQIIKRNRQSGVIK</sequence>
<reference evidence="2 3" key="1">
    <citation type="submission" date="2022-07" db="EMBL/GenBank/DDBJ databases">
        <title>Pantoea trifolii sp. nov. isolated from root nodules of Trifolium rubens.</title>
        <authorList>
            <person name="Kalita M."/>
            <person name="Wdowiak-Wrobel S."/>
            <person name="Marek-Kozaczuk M."/>
            <person name="Palusinska-Szysz M."/>
            <person name="Sokolowski W."/>
            <person name="Coutinho T."/>
            <person name="Hlahane L."/>
        </authorList>
    </citation>
    <scope>NUCLEOTIDE SEQUENCE [LARGE SCALE GENOMIC DNA]</scope>
    <source>
        <strain evidence="2 3">MMK2</strain>
    </source>
</reference>
<proteinExistence type="predicted"/>
<evidence type="ECO:0000313" key="3">
    <source>
        <dbReference type="Proteomes" id="UP001300015"/>
    </source>
</evidence>
<gene>
    <name evidence="2" type="ORF">NQH49_22275</name>
</gene>
<evidence type="ECO:0000313" key="2">
    <source>
        <dbReference type="EMBL" id="MCQ8230193.1"/>
    </source>
</evidence>
<keyword evidence="3" id="KW-1185">Reference proteome</keyword>
<dbReference type="RefSeq" id="WP_256698905.1">
    <property type="nucleotide sequence ID" value="NZ_JANIES010000002.1"/>
</dbReference>
<evidence type="ECO:0000256" key="1">
    <source>
        <dbReference type="SAM" id="MobiDB-lite"/>
    </source>
</evidence>
<accession>A0ABT1VTI6</accession>
<organism evidence="2 3">
    <name type="scientific">Pantoea trifolii</name>
    <dbReference type="NCBI Taxonomy" id="2968030"/>
    <lineage>
        <taxon>Bacteria</taxon>
        <taxon>Pseudomonadati</taxon>
        <taxon>Pseudomonadota</taxon>
        <taxon>Gammaproteobacteria</taxon>
        <taxon>Enterobacterales</taxon>
        <taxon>Erwiniaceae</taxon>
        <taxon>Pantoea</taxon>
    </lineage>
</organism>
<comment type="caution">
    <text evidence="2">The sequence shown here is derived from an EMBL/GenBank/DDBJ whole genome shotgun (WGS) entry which is preliminary data.</text>
</comment>
<feature type="region of interest" description="Disordered" evidence="1">
    <location>
        <begin position="1"/>
        <end position="23"/>
    </location>
</feature>
<name>A0ABT1VTI6_9GAMM</name>
<dbReference type="Proteomes" id="UP001300015">
    <property type="component" value="Unassembled WGS sequence"/>
</dbReference>
<dbReference type="EMBL" id="JANIET010000002">
    <property type="protein sequence ID" value="MCQ8230193.1"/>
    <property type="molecule type" value="Genomic_DNA"/>
</dbReference>